<feature type="compositionally biased region" description="Polar residues" evidence="1">
    <location>
        <begin position="1"/>
        <end position="16"/>
    </location>
</feature>
<evidence type="ECO:0000313" key="2">
    <source>
        <dbReference type="EMBL" id="PPQ72172.1"/>
    </source>
</evidence>
<proteinExistence type="predicted"/>
<dbReference type="AlphaFoldDB" id="A0A409W0Y5"/>
<reference evidence="2 3" key="1">
    <citation type="journal article" date="2018" name="Evol. Lett.">
        <title>Horizontal gene cluster transfer increased hallucinogenic mushroom diversity.</title>
        <authorList>
            <person name="Reynolds H.T."/>
            <person name="Vijayakumar V."/>
            <person name="Gluck-Thaler E."/>
            <person name="Korotkin H.B."/>
            <person name="Matheny P.B."/>
            <person name="Slot J.C."/>
        </authorList>
    </citation>
    <scope>NUCLEOTIDE SEQUENCE [LARGE SCALE GENOMIC DNA]</scope>
    <source>
        <strain evidence="2 3">SRW20</strain>
    </source>
</reference>
<dbReference type="InParanoid" id="A0A409W0Y5"/>
<dbReference type="EMBL" id="NHYE01005470">
    <property type="protein sequence ID" value="PPQ72172.1"/>
    <property type="molecule type" value="Genomic_DNA"/>
</dbReference>
<dbReference type="Proteomes" id="UP000284706">
    <property type="component" value="Unassembled WGS sequence"/>
</dbReference>
<keyword evidence="3" id="KW-1185">Reference proteome</keyword>
<feature type="region of interest" description="Disordered" evidence="1">
    <location>
        <begin position="1"/>
        <end position="22"/>
    </location>
</feature>
<name>A0A409W0Y5_9AGAR</name>
<evidence type="ECO:0000313" key="3">
    <source>
        <dbReference type="Proteomes" id="UP000284706"/>
    </source>
</evidence>
<dbReference type="OrthoDB" id="3021093at2759"/>
<gene>
    <name evidence="2" type="ORF">CVT26_006891</name>
</gene>
<evidence type="ECO:0000256" key="1">
    <source>
        <dbReference type="SAM" id="MobiDB-lite"/>
    </source>
</evidence>
<organism evidence="2 3">
    <name type="scientific">Gymnopilus dilepis</name>
    <dbReference type="NCBI Taxonomy" id="231916"/>
    <lineage>
        <taxon>Eukaryota</taxon>
        <taxon>Fungi</taxon>
        <taxon>Dikarya</taxon>
        <taxon>Basidiomycota</taxon>
        <taxon>Agaricomycotina</taxon>
        <taxon>Agaricomycetes</taxon>
        <taxon>Agaricomycetidae</taxon>
        <taxon>Agaricales</taxon>
        <taxon>Agaricineae</taxon>
        <taxon>Hymenogastraceae</taxon>
        <taxon>Gymnopilus</taxon>
    </lineage>
</organism>
<protein>
    <submittedName>
        <fullName evidence="2">Uncharacterized protein</fullName>
    </submittedName>
</protein>
<accession>A0A409W0Y5</accession>
<sequence>MATTSVVGSESQTHASDGNEALQPPSIYIFNVGNTKWKQSNDGPLQGETLLQCYINALHWVKVKGYRLQGAMYSPDGANIFIDTEDEQWDGNIDIHRQG</sequence>
<comment type="caution">
    <text evidence="2">The sequence shown here is derived from an EMBL/GenBank/DDBJ whole genome shotgun (WGS) entry which is preliminary data.</text>
</comment>